<dbReference type="Proteomes" id="UP000294927">
    <property type="component" value="Unassembled WGS sequence"/>
</dbReference>
<sequence>MPKTVLRILLVVVAVLVVGAGGVGLHYVRAGVDTVGEVDFSERLAIPPVAGSRVDAAGTRVFDLDIRAGETRFHDGPATRTAGVNGAFLGPTIRAHRGENVAFTVHNGLGETTSLHWHGMHVPAAMDGGPHQTVAPGETWTPKWTVAQPAATLWYHPHLHGKTAEHAYRGVSGMFILDDDDTAALNLPDTYGVDDLPVIVQDRDFDDGNQFDGSVPFLGNLGALGDEILVNGVLGPYTEVSTRLVRLRLLNASNARIYDFGFADDRRFSLVGTDGGLLAAPWRTTRLQLSPGERAEIVVAFRPGETTELRSYGGGEGLEGFGARINGGADRFDVLQFRAADRLTDTTEVPAVLGAAPDVDTDDVARARSFELAGREINGARMDMDRVDFAVREGSTEVWEVVNTNGYPHNFHVHDVRFQVLDVAGGAAPPPLRGWKDTVLLVPDRTYRLAMRFSDYSDPDSPYMYHCHLLTHEDEGMMGQFVVLGDGEEIGSVAGHDHP</sequence>
<dbReference type="PROSITE" id="PS00080">
    <property type="entry name" value="MULTICOPPER_OXIDASE2"/>
    <property type="match status" value="1"/>
</dbReference>
<evidence type="ECO:0000313" key="7">
    <source>
        <dbReference type="Proteomes" id="UP000294927"/>
    </source>
</evidence>
<dbReference type="CDD" id="cd13867">
    <property type="entry name" value="CuRO_2_CueO_FtsP"/>
    <property type="match status" value="1"/>
</dbReference>
<keyword evidence="7" id="KW-1185">Reference proteome</keyword>
<comment type="similarity">
    <text evidence="1">Belongs to the multicopper oxidase family.</text>
</comment>
<feature type="domain" description="Plastocyanin-like" evidence="5">
    <location>
        <begin position="68"/>
        <end position="180"/>
    </location>
</feature>
<evidence type="ECO:0000259" key="5">
    <source>
        <dbReference type="Pfam" id="PF07732"/>
    </source>
</evidence>
<dbReference type="Pfam" id="PF07732">
    <property type="entry name" value="Cu-oxidase_3"/>
    <property type="match status" value="1"/>
</dbReference>
<evidence type="ECO:0000256" key="3">
    <source>
        <dbReference type="ARBA" id="ARBA00023002"/>
    </source>
</evidence>
<keyword evidence="2" id="KW-0479">Metal-binding</keyword>
<protein>
    <submittedName>
        <fullName evidence="6">FtsP/CotA-like multicopper oxidase with cupredoxin domain</fullName>
    </submittedName>
</protein>
<dbReference type="PANTHER" id="PTHR48267">
    <property type="entry name" value="CUPREDOXIN SUPERFAMILY PROTEIN"/>
    <property type="match status" value="1"/>
</dbReference>
<name>A0A4R7W222_9PSEU</name>
<comment type="caution">
    <text evidence="6">The sequence shown here is derived from an EMBL/GenBank/DDBJ whole genome shotgun (WGS) entry which is preliminary data.</text>
</comment>
<dbReference type="InterPro" id="IPR008972">
    <property type="entry name" value="Cupredoxin"/>
</dbReference>
<dbReference type="RefSeq" id="WP_208297395.1">
    <property type="nucleotide sequence ID" value="NZ_SOCP01000002.1"/>
</dbReference>
<feature type="domain" description="Plastocyanin-like" evidence="4">
    <location>
        <begin position="371"/>
        <end position="483"/>
    </location>
</feature>
<dbReference type="CDD" id="cd13890">
    <property type="entry name" value="CuRO_3_CueO_FtsP"/>
    <property type="match status" value="1"/>
</dbReference>
<dbReference type="EMBL" id="SOCP01000002">
    <property type="protein sequence ID" value="TDV56165.1"/>
    <property type="molecule type" value="Genomic_DNA"/>
</dbReference>
<evidence type="ECO:0000313" key="6">
    <source>
        <dbReference type="EMBL" id="TDV56165.1"/>
    </source>
</evidence>
<dbReference type="PANTHER" id="PTHR48267:SF1">
    <property type="entry name" value="BILIRUBIN OXIDASE"/>
    <property type="match status" value="1"/>
</dbReference>
<dbReference type="SUPFAM" id="SSF49503">
    <property type="entry name" value="Cupredoxins"/>
    <property type="match status" value="3"/>
</dbReference>
<reference evidence="6 7" key="1">
    <citation type="submission" date="2019-03" db="EMBL/GenBank/DDBJ databases">
        <title>Genomic Encyclopedia of Archaeal and Bacterial Type Strains, Phase II (KMG-II): from individual species to whole genera.</title>
        <authorList>
            <person name="Goeker M."/>
        </authorList>
    </citation>
    <scope>NUCLEOTIDE SEQUENCE [LARGE SCALE GENOMIC DNA]</scope>
    <source>
        <strain evidence="6 7">DSM 45499</strain>
    </source>
</reference>
<accession>A0A4R7W222</accession>
<dbReference type="GO" id="GO:0005507">
    <property type="term" value="F:copper ion binding"/>
    <property type="evidence" value="ECO:0007669"/>
    <property type="project" value="InterPro"/>
</dbReference>
<proteinExistence type="inferred from homology"/>
<dbReference type="Pfam" id="PF07731">
    <property type="entry name" value="Cu-oxidase_2"/>
    <property type="match status" value="1"/>
</dbReference>
<evidence type="ECO:0000256" key="1">
    <source>
        <dbReference type="ARBA" id="ARBA00010609"/>
    </source>
</evidence>
<dbReference type="CDD" id="cd04232">
    <property type="entry name" value="CuRO_1_CueO_FtsP"/>
    <property type="match status" value="1"/>
</dbReference>
<dbReference type="InterPro" id="IPR002355">
    <property type="entry name" value="Cu_oxidase_Cu_BS"/>
</dbReference>
<dbReference type="GO" id="GO:0016491">
    <property type="term" value="F:oxidoreductase activity"/>
    <property type="evidence" value="ECO:0007669"/>
    <property type="project" value="UniProtKB-KW"/>
</dbReference>
<keyword evidence="3" id="KW-0560">Oxidoreductase</keyword>
<dbReference type="InterPro" id="IPR011706">
    <property type="entry name" value="Cu-oxidase_C"/>
</dbReference>
<evidence type="ECO:0000256" key="2">
    <source>
        <dbReference type="ARBA" id="ARBA00022723"/>
    </source>
</evidence>
<dbReference type="AlphaFoldDB" id="A0A4R7W222"/>
<organism evidence="6 7">
    <name type="scientific">Actinophytocola oryzae</name>
    <dbReference type="NCBI Taxonomy" id="502181"/>
    <lineage>
        <taxon>Bacteria</taxon>
        <taxon>Bacillati</taxon>
        <taxon>Actinomycetota</taxon>
        <taxon>Actinomycetes</taxon>
        <taxon>Pseudonocardiales</taxon>
        <taxon>Pseudonocardiaceae</taxon>
    </lineage>
</organism>
<dbReference type="InterPro" id="IPR045087">
    <property type="entry name" value="Cu-oxidase_fam"/>
</dbReference>
<dbReference type="InterPro" id="IPR011707">
    <property type="entry name" value="Cu-oxidase-like_N"/>
</dbReference>
<dbReference type="Gene3D" id="2.60.40.420">
    <property type="entry name" value="Cupredoxins - blue copper proteins"/>
    <property type="match status" value="3"/>
</dbReference>
<gene>
    <name evidence="6" type="ORF">CLV71_102231</name>
</gene>
<evidence type="ECO:0000259" key="4">
    <source>
        <dbReference type="Pfam" id="PF07731"/>
    </source>
</evidence>